<evidence type="ECO:0000313" key="2">
    <source>
        <dbReference type="EMBL" id="KAG7418103.1"/>
    </source>
</evidence>
<comment type="catalytic activity">
    <reaction evidence="1">
        <text>IMP + L-aspartate + GTP = N(6)-(1,2-dicarboxyethyl)-AMP + GDP + phosphate + 2 H(+)</text>
        <dbReference type="Rhea" id="RHEA:15753"/>
        <dbReference type="ChEBI" id="CHEBI:15378"/>
        <dbReference type="ChEBI" id="CHEBI:29991"/>
        <dbReference type="ChEBI" id="CHEBI:37565"/>
        <dbReference type="ChEBI" id="CHEBI:43474"/>
        <dbReference type="ChEBI" id="CHEBI:57567"/>
        <dbReference type="ChEBI" id="CHEBI:58053"/>
        <dbReference type="ChEBI" id="CHEBI:58189"/>
        <dbReference type="EC" id="6.3.4.4"/>
    </reaction>
</comment>
<keyword evidence="1" id="KW-0460">Magnesium</keyword>
<comment type="caution">
    <text evidence="2">The sequence shown here is derived from an EMBL/GenBank/DDBJ whole genome shotgun (WGS) entry which is preliminary data.</text>
</comment>
<dbReference type="GO" id="GO:0005525">
    <property type="term" value="F:GTP binding"/>
    <property type="evidence" value="ECO:0007669"/>
    <property type="project" value="UniProtKB-UniRule"/>
</dbReference>
<keyword evidence="1" id="KW-0436">Ligase</keyword>
<organism evidence="2 3">
    <name type="scientific">Fusarium oxysporum f. sp. rapae</name>
    <dbReference type="NCBI Taxonomy" id="485398"/>
    <lineage>
        <taxon>Eukaryota</taxon>
        <taxon>Fungi</taxon>
        <taxon>Dikarya</taxon>
        <taxon>Ascomycota</taxon>
        <taxon>Pezizomycotina</taxon>
        <taxon>Sordariomycetes</taxon>
        <taxon>Hypocreomycetidae</taxon>
        <taxon>Hypocreales</taxon>
        <taxon>Nectriaceae</taxon>
        <taxon>Fusarium</taxon>
        <taxon>Fusarium oxysporum species complex</taxon>
    </lineage>
</organism>
<dbReference type="PANTHER" id="PTHR11846">
    <property type="entry name" value="ADENYLOSUCCINATE SYNTHETASE"/>
    <property type="match status" value="1"/>
</dbReference>
<comment type="caution">
    <text evidence="1">Lacks conserved residue(s) required for the propagation of feature annotation.</text>
</comment>
<feature type="binding site" evidence="1">
    <location>
        <position position="90"/>
    </location>
    <ligand>
        <name>IMP</name>
        <dbReference type="ChEBI" id="CHEBI:58053"/>
    </ligand>
</feature>
<dbReference type="PANTHER" id="PTHR11846:SF0">
    <property type="entry name" value="ADENYLOSUCCINATE SYNTHETASE"/>
    <property type="match status" value="1"/>
</dbReference>
<feature type="binding site" evidence="1">
    <location>
        <position position="3"/>
    </location>
    <ligand>
        <name>IMP</name>
        <dbReference type="ChEBI" id="CHEBI:58053"/>
        <note>ligand shared between dimeric partners</note>
    </ligand>
</feature>
<dbReference type="GO" id="GO:0000287">
    <property type="term" value="F:magnesium ion binding"/>
    <property type="evidence" value="ECO:0007669"/>
    <property type="project" value="UniProtKB-UniRule"/>
</dbReference>
<comment type="pathway">
    <text evidence="1">Purine metabolism; AMP biosynthesis via de novo pathway; AMP from IMP: step 1/2.</text>
</comment>
<feature type="binding site" evidence="1">
    <location>
        <position position="152"/>
    </location>
    <ligand>
        <name>IMP</name>
        <dbReference type="ChEBI" id="CHEBI:58053"/>
    </ligand>
</feature>
<dbReference type="SMART" id="SM00788">
    <property type="entry name" value="Adenylsucc_synt"/>
    <property type="match status" value="1"/>
</dbReference>
<comment type="similarity">
    <text evidence="1">Belongs to the adenylosuccinate synthetase family.</text>
</comment>
<dbReference type="GO" id="GO:0005737">
    <property type="term" value="C:cytoplasm"/>
    <property type="evidence" value="ECO:0007669"/>
    <property type="project" value="UniProtKB-SubCell"/>
</dbReference>
<keyword evidence="1" id="KW-0342">GTP-binding</keyword>
<proteinExistence type="inferred from homology"/>
<feature type="binding site" evidence="1">
    <location>
        <position position="105"/>
    </location>
    <ligand>
        <name>IMP</name>
        <dbReference type="ChEBI" id="CHEBI:58053"/>
    </ligand>
</feature>
<dbReference type="GO" id="GO:0046040">
    <property type="term" value="P:IMP metabolic process"/>
    <property type="evidence" value="ECO:0007669"/>
    <property type="project" value="TreeGrafter"/>
</dbReference>
<feature type="binding site" evidence="1">
    <location>
        <begin position="148"/>
        <end position="154"/>
    </location>
    <ligand>
        <name>substrate</name>
    </ligand>
</feature>
<name>A0A8J5P3D6_FUSOX</name>
<comment type="cofactor">
    <cofactor evidence="1">
        <name>Mg(2+)</name>
        <dbReference type="ChEBI" id="CHEBI:18420"/>
    </cofactor>
    <text evidence="1">Binds 1 Mg(2+) ion per subunit.</text>
</comment>
<comment type="function">
    <text evidence="1">Plays an important role in the de novo pathway and in the salvage pathway of purine nucleotide biosynthesis. Catalyzes the first commited step in the biosynthesis of AMP from IMP.</text>
</comment>
<sequence length="205" mass="22745">MLRSFYNTAAVPEAVCRVDVFNPEVFEKKLGRLGPGYLRCLGDLFEYGSEKEVSRFNECRLKLGKYAVNGASFMQSAQESNKNIMVEGANALMLDVNYSSYPLITSSNTTLGSIISGITLNSKNITGTIGVVKACTARLQEIDREWGTPTGRSRRCGWLDLVVVKFSTSIKYCNFLNLTKLDVLDTVETIKVAIAYKVDCVELEH</sequence>
<protein>
    <recommendedName>
        <fullName evidence="1">Adenylosuccinate synthetase</fullName>
        <shortName evidence="1">AMPSase</shortName>
        <shortName evidence="1">AdSS</shortName>
        <ecNumber evidence="1">6.3.4.4</ecNumber>
    </recommendedName>
    <alternativeName>
        <fullName evidence="1">IMP--aspartate ligase</fullName>
    </alternativeName>
</protein>
<dbReference type="GO" id="GO:0044208">
    <property type="term" value="P:'de novo' AMP biosynthetic process"/>
    <property type="evidence" value="ECO:0007669"/>
    <property type="project" value="UniProtKB-UniRule"/>
</dbReference>
<dbReference type="Pfam" id="PF00709">
    <property type="entry name" value="Adenylsucc_synt"/>
    <property type="match status" value="1"/>
</dbReference>
<gene>
    <name evidence="2" type="ORF">Forpe1208_v004852</name>
</gene>
<dbReference type="Proteomes" id="UP000694050">
    <property type="component" value="Unassembled WGS sequence"/>
</dbReference>
<keyword evidence="1" id="KW-0479">Metal-binding</keyword>
<reference evidence="2" key="1">
    <citation type="submission" date="2021-04" db="EMBL/GenBank/DDBJ databases">
        <title>First draft genome resource for Brassicaceae pathogens Fusarium oxysporum f. sp. raphani and Fusarium oxysporum f. sp. rapae.</title>
        <authorList>
            <person name="Asai S."/>
        </authorList>
    </citation>
    <scope>NUCLEOTIDE SEQUENCE</scope>
    <source>
        <strain evidence="2">Tf1208</strain>
    </source>
</reference>
<feature type="binding site" evidence="1">
    <location>
        <begin position="180"/>
        <end position="182"/>
    </location>
    <ligand>
        <name>GTP</name>
        <dbReference type="ChEBI" id="CHEBI:37565"/>
    </ligand>
</feature>
<accession>A0A8J5P3D6</accession>
<keyword evidence="1" id="KW-0658">Purine biosynthesis</keyword>
<dbReference type="EMBL" id="JAELUQ010000003">
    <property type="protein sequence ID" value="KAG7418103.1"/>
    <property type="molecule type" value="Genomic_DNA"/>
</dbReference>
<comment type="subunit">
    <text evidence="1">Homodimer.</text>
</comment>
<keyword evidence="1" id="KW-0963">Cytoplasm</keyword>
<evidence type="ECO:0000256" key="1">
    <source>
        <dbReference type="HAMAP-Rule" id="MF_03125"/>
    </source>
</evidence>
<dbReference type="EC" id="6.3.4.4" evidence="1"/>
<dbReference type="UniPathway" id="UPA00075">
    <property type="reaction ID" value="UER00335"/>
</dbReference>
<evidence type="ECO:0000313" key="3">
    <source>
        <dbReference type="Proteomes" id="UP000694050"/>
    </source>
</evidence>
<keyword evidence="1" id="KW-0547">Nucleotide-binding</keyword>
<dbReference type="GO" id="GO:0004019">
    <property type="term" value="F:adenylosuccinate synthase activity"/>
    <property type="evidence" value="ECO:0007669"/>
    <property type="project" value="UniProtKB-UniRule"/>
</dbReference>
<comment type="subcellular location">
    <subcellularLocation>
        <location evidence="1">Cytoplasm</location>
    </subcellularLocation>
</comment>
<dbReference type="InterPro" id="IPR001114">
    <property type="entry name" value="Adenylosuccinate_synthetase"/>
</dbReference>
<feature type="binding site" evidence="1">
    <location>
        <position position="154"/>
    </location>
    <ligand>
        <name>GTP</name>
        <dbReference type="ChEBI" id="CHEBI:37565"/>
    </ligand>
</feature>
<dbReference type="HAMAP" id="MF_00011">
    <property type="entry name" value="Adenylosucc_synth"/>
    <property type="match status" value="1"/>
</dbReference>
<dbReference type="AlphaFoldDB" id="A0A8J5P3D6"/>